<dbReference type="GO" id="GO:0043565">
    <property type="term" value="F:sequence-specific DNA binding"/>
    <property type="evidence" value="ECO:0007669"/>
    <property type="project" value="InterPro"/>
</dbReference>
<dbReference type="PATRIC" id="fig|1492738.3.peg.967"/>
<dbReference type="InterPro" id="IPR058031">
    <property type="entry name" value="AAA_lid_NorR"/>
</dbReference>
<evidence type="ECO:0000256" key="2">
    <source>
        <dbReference type="ARBA" id="ARBA00022840"/>
    </source>
</evidence>
<dbReference type="CDD" id="cd00009">
    <property type="entry name" value="AAA"/>
    <property type="match status" value="1"/>
</dbReference>
<evidence type="ECO:0000256" key="4">
    <source>
        <dbReference type="ARBA" id="ARBA00023163"/>
    </source>
</evidence>
<dbReference type="InterPro" id="IPR002197">
    <property type="entry name" value="HTH_Fis"/>
</dbReference>
<keyword evidence="3" id="KW-0805">Transcription regulation</keyword>
<keyword evidence="2" id="KW-0067">ATP-binding</keyword>
<evidence type="ECO:0000313" key="7">
    <source>
        <dbReference type="Proteomes" id="UP000027064"/>
    </source>
</evidence>
<proteinExistence type="predicted"/>
<dbReference type="OrthoDB" id="5401077at2"/>
<dbReference type="SMART" id="SM00382">
    <property type="entry name" value="AAA"/>
    <property type="match status" value="1"/>
</dbReference>
<dbReference type="EMBL" id="JNCA01000009">
    <property type="protein sequence ID" value="KDN55783.1"/>
    <property type="molecule type" value="Genomic_DNA"/>
</dbReference>
<protein>
    <submittedName>
        <fullName evidence="6">ATPase AAA</fullName>
    </submittedName>
</protein>
<gene>
    <name evidence="6" type="ORF">FEM21_09740</name>
</gene>
<evidence type="ECO:0000256" key="1">
    <source>
        <dbReference type="ARBA" id="ARBA00022741"/>
    </source>
</evidence>
<reference evidence="6 7" key="1">
    <citation type="submission" date="2014-05" db="EMBL/GenBank/DDBJ databases">
        <title>Genome Sequence of Flavobacterium sp. EM1321.</title>
        <authorList>
            <person name="Shin S.-K."/>
            <person name="Yi H."/>
        </authorList>
    </citation>
    <scope>NUCLEOTIDE SEQUENCE [LARGE SCALE GENOMIC DNA]</scope>
    <source>
        <strain evidence="6 7">EM1321</strain>
    </source>
</reference>
<evidence type="ECO:0000256" key="3">
    <source>
        <dbReference type="ARBA" id="ARBA00023015"/>
    </source>
</evidence>
<organism evidence="6 7">
    <name type="scientific">Flavobacterium seoulense</name>
    <dbReference type="NCBI Taxonomy" id="1492738"/>
    <lineage>
        <taxon>Bacteria</taxon>
        <taxon>Pseudomonadati</taxon>
        <taxon>Bacteroidota</taxon>
        <taxon>Flavobacteriia</taxon>
        <taxon>Flavobacteriales</taxon>
        <taxon>Flavobacteriaceae</taxon>
        <taxon>Flavobacterium</taxon>
    </lineage>
</organism>
<dbReference type="InterPro" id="IPR003593">
    <property type="entry name" value="AAA+_ATPase"/>
</dbReference>
<dbReference type="Proteomes" id="UP000027064">
    <property type="component" value="Unassembled WGS sequence"/>
</dbReference>
<dbReference type="Pfam" id="PF00158">
    <property type="entry name" value="Sigma54_activat"/>
    <property type="match status" value="1"/>
</dbReference>
<dbReference type="PROSITE" id="PS00675">
    <property type="entry name" value="SIGMA54_INTERACT_1"/>
    <property type="match status" value="1"/>
</dbReference>
<dbReference type="InterPro" id="IPR025943">
    <property type="entry name" value="Sigma_54_int_dom_ATP-bd_2"/>
</dbReference>
<dbReference type="Gene3D" id="3.40.50.300">
    <property type="entry name" value="P-loop containing nucleotide triphosphate hydrolases"/>
    <property type="match status" value="1"/>
</dbReference>
<dbReference type="PANTHER" id="PTHR32071:SF121">
    <property type="entry name" value="SIGMA L-DEPENDENT TRANSCRIPTIONAL REGULATOR YQIR-RELATED"/>
    <property type="match status" value="1"/>
</dbReference>
<dbReference type="GO" id="GO:0005524">
    <property type="term" value="F:ATP binding"/>
    <property type="evidence" value="ECO:0007669"/>
    <property type="project" value="UniProtKB-KW"/>
</dbReference>
<evidence type="ECO:0000259" key="5">
    <source>
        <dbReference type="PROSITE" id="PS50045"/>
    </source>
</evidence>
<dbReference type="GO" id="GO:0006355">
    <property type="term" value="P:regulation of DNA-templated transcription"/>
    <property type="evidence" value="ECO:0007669"/>
    <property type="project" value="InterPro"/>
</dbReference>
<name>A0A066WT96_9FLAO</name>
<dbReference type="AlphaFoldDB" id="A0A066WT96"/>
<dbReference type="eggNOG" id="COG2204">
    <property type="taxonomic scope" value="Bacteria"/>
</dbReference>
<dbReference type="PANTHER" id="PTHR32071">
    <property type="entry name" value="TRANSCRIPTIONAL REGULATORY PROTEIN"/>
    <property type="match status" value="1"/>
</dbReference>
<feature type="domain" description="Sigma-54 factor interaction" evidence="5">
    <location>
        <begin position="13"/>
        <end position="242"/>
    </location>
</feature>
<dbReference type="PRINTS" id="PR01590">
    <property type="entry name" value="HTHFIS"/>
</dbReference>
<dbReference type="PROSITE" id="PS50045">
    <property type="entry name" value="SIGMA54_INTERACT_4"/>
    <property type="match status" value="1"/>
</dbReference>
<dbReference type="Gene3D" id="1.10.8.60">
    <property type="match status" value="1"/>
</dbReference>
<dbReference type="InterPro" id="IPR009057">
    <property type="entry name" value="Homeodomain-like_sf"/>
</dbReference>
<dbReference type="SUPFAM" id="SSF52540">
    <property type="entry name" value="P-loop containing nucleoside triphosphate hydrolases"/>
    <property type="match status" value="1"/>
</dbReference>
<dbReference type="InterPro" id="IPR025662">
    <property type="entry name" value="Sigma_54_int_dom_ATP-bd_1"/>
</dbReference>
<keyword evidence="1" id="KW-0547">Nucleotide-binding</keyword>
<comment type="caution">
    <text evidence="6">The sequence shown here is derived from an EMBL/GenBank/DDBJ whole genome shotgun (WGS) entry which is preliminary data.</text>
</comment>
<dbReference type="SUPFAM" id="SSF46689">
    <property type="entry name" value="Homeodomain-like"/>
    <property type="match status" value="1"/>
</dbReference>
<dbReference type="STRING" id="1492738.FEM21_09740"/>
<dbReference type="InterPro" id="IPR027417">
    <property type="entry name" value="P-loop_NTPase"/>
</dbReference>
<dbReference type="RefSeq" id="WP_035658490.1">
    <property type="nucleotide sequence ID" value="NZ_JNCA01000009.1"/>
</dbReference>
<dbReference type="PROSITE" id="PS00676">
    <property type="entry name" value="SIGMA54_INTERACT_2"/>
    <property type="match status" value="1"/>
</dbReference>
<keyword evidence="4" id="KW-0804">Transcription</keyword>
<evidence type="ECO:0000313" key="6">
    <source>
        <dbReference type="EMBL" id="KDN55783.1"/>
    </source>
</evidence>
<dbReference type="Pfam" id="PF25601">
    <property type="entry name" value="AAA_lid_14"/>
    <property type="match status" value="1"/>
</dbReference>
<accession>A0A066WT96</accession>
<dbReference type="InterPro" id="IPR002078">
    <property type="entry name" value="Sigma_54_int"/>
</dbReference>
<dbReference type="Pfam" id="PF02954">
    <property type="entry name" value="HTH_8"/>
    <property type="match status" value="1"/>
</dbReference>
<keyword evidence="7" id="KW-1185">Reference proteome</keyword>
<dbReference type="Gene3D" id="1.10.10.60">
    <property type="entry name" value="Homeodomain-like"/>
    <property type="match status" value="1"/>
</dbReference>
<dbReference type="FunFam" id="3.40.50.300:FF:000006">
    <property type="entry name" value="DNA-binding transcriptional regulator NtrC"/>
    <property type="match status" value="1"/>
</dbReference>
<sequence length="418" mass="47347">MESVQNIKQRFEIIGNDPKLNRAIEKAIQVAPTDISVLVTGESGVGKENIPRIIHSLSHRKHGKYIAVNCGAIPEGTIDSELFGHEKGAFTGATSTREGYFEVANGGTIFLDEVGELPLTTQVRLLRILENGEFLKVGSSQVQKTDVRIVAATNVNLFSAIEKGKFREDLYYRLSTVDINLPPLRDRKDDIHLLFRKFAADFAHKYKMPPLKLDDNAVQLLQKYRWSGNIRQLRNVAEQISVLETNRDISGATLQTYLPPTEGNNLPSVINSNKAESDFSTERDILYKVLFDMKSDLNDLKKLTLELMKSGAAKAQDINPNLIQKIYGSKEEDSEIEFEEQPVTAVMNPNHNENYNNSEDNYLFAETIEEEEILRLEQKEIEMIKKSLEKNKGKRKAAADELGISERTLYRKIKQFDL</sequence>